<gene>
    <name evidence="2" type="ORF">BJ958_004907</name>
</gene>
<dbReference type="AlphaFoldDB" id="A0A852RIN0"/>
<proteinExistence type="predicted"/>
<keyword evidence="3" id="KW-1185">Reference proteome</keyword>
<evidence type="ECO:0000256" key="1">
    <source>
        <dbReference type="SAM" id="MobiDB-lite"/>
    </source>
</evidence>
<dbReference type="Pfam" id="PF07676">
    <property type="entry name" value="PD40"/>
    <property type="match status" value="1"/>
</dbReference>
<evidence type="ECO:0000313" key="3">
    <source>
        <dbReference type="Proteomes" id="UP000582231"/>
    </source>
</evidence>
<feature type="region of interest" description="Disordered" evidence="1">
    <location>
        <begin position="23"/>
        <end position="46"/>
    </location>
</feature>
<dbReference type="GO" id="GO:0004177">
    <property type="term" value="F:aminopeptidase activity"/>
    <property type="evidence" value="ECO:0007669"/>
    <property type="project" value="UniProtKB-KW"/>
</dbReference>
<dbReference type="EMBL" id="JACCBF010000001">
    <property type="protein sequence ID" value="NYD33361.1"/>
    <property type="molecule type" value="Genomic_DNA"/>
</dbReference>
<keyword evidence="2" id="KW-0031">Aminopeptidase</keyword>
<keyword evidence="2" id="KW-0645">Protease</keyword>
<name>A0A852RIN0_9ACTN</name>
<dbReference type="Proteomes" id="UP000582231">
    <property type="component" value="Unassembled WGS sequence"/>
</dbReference>
<evidence type="ECO:0000313" key="2">
    <source>
        <dbReference type="EMBL" id="NYD33361.1"/>
    </source>
</evidence>
<dbReference type="Gene3D" id="2.120.10.30">
    <property type="entry name" value="TolB, C-terminal domain"/>
    <property type="match status" value="1"/>
</dbReference>
<sequence>MLRHSLAAALAVVALTGCGGPAATHRPPAQAAPPPPDSSDAHALPDEHRTDVSGTIVFAADAGAGPGLTDAVDFGRVETHPMPMDLYLVLDGRPARRIVATRAHERCPALSPDGARLAHLAGRRVVVRPMDANGDLGAPDLVARLAQPPSRPRMALGSPCPLWSPDARHLAFRSGDGWTQRVELHVLDMDGDDRVLASLPAGARANRLPMAFTWSPDAEAIAFTTAAGVRVVRLDGSPPELVWRADADRSGAGYGDTGPIAVAWSSGDELALTVKTGHTVGVGWADDFTVHVVDLRTGRRQRLGEIHEYDSGAAWSPDASRLAYVGPNGRIRVHDRATGTTTTLAPRRLGDVRRFRFWDVAWSPDGERLLALARAETTQSSWGAGFSLVAVDPQTSAGTVVTPWTFAMDWINMTEVTWGP</sequence>
<dbReference type="RefSeq" id="WP_179729416.1">
    <property type="nucleotide sequence ID" value="NZ_BAABEF010000001.1"/>
</dbReference>
<keyword evidence="2" id="KW-0449">Lipoprotein</keyword>
<dbReference type="InterPro" id="IPR015943">
    <property type="entry name" value="WD40/YVTN_repeat-like_dom_sf"/>
</dbReference>
<dbReference type="PROSITE" id="PS51257">
    <property type="entry name" value="PROKAR_LIPOPROTEIN"/>
    <property type="match status" value="1"/>
</dbReference>
<organism evidence="2 3">
    <name type="scientific">Nocardioides kongjuensis</name>
    <dbReference type="NCBI Taxonomy" id="349522"/>
    <lineage>
        <taxon>Bacteria</taxon>
        <taxon>Bacillati</taxon>
        <taxon>Actinomycetota</taxon>
        <taxon>Actinomycetes</taxon>
        <taxon>Propionibacteriales</taxon>
        <taxon>Nocardioidaceae</taxon>
        <taxon>Nocardioides</taxon>
    </lineage>
</organism>
<dbReference type="SUPFAM" id="SSF82171">
    <property type="entry name" value="DPP6 N-terminal domain-like"/>
    <property type="match status" value="1"/>
</dbReference>
<accession>A0A852RIN0</accession>
<reference evidence="2 3" key="1">
    <citation type="submission" date="2020-07" db="EMBL/GenBank/DDBJ databases">
        <title>Sequencing the genomes of 1000 actinobacteria strains.</title>
        <authorList>
            <person name="Klenk H.-P."/>
        </authorList>
    </citation>
    <scope>NUCLEOTIDE SEQUENCE [LARGE SCALE GENOMIC DNA]</scope>
    <source>
        <strain evidence="2 3">DSM 19082</strain>
    </source>
</reference>
<comment type="caution">
    <text evidence="2">The sequence shown here is derived from an EMBL/GenBank/DDBJ whole genome shotgun (WGS) entry which is preliminary data.</text>
</comment>
<dbReference type="Gene3D" id="2.130.10.10">
    <property type="entry name" value="YVTN repeat-like/Quinoprotein amine dehydrogenase"/>
    <property type="match status" value="1"/>
</dbReference>
<keyword evidence="2" id="KW-0378">Hydrolase</keyword>
<protein>
    <submittedName>
        <fullName evidence="2">Dipeptidyl aminopeptidase/acylaminoacyl peptidase/predicted small lipoprotein YifL</fullName>
    </submittedName>
</protein>
<dbReference type="InterPro" id="IPR011659">
    <property type="entry name" value="WD40"/>
</dbReference>
<dbReference type="InterPro" id="IPR011042">
    <property type="entry name" value="6-blade_b-propeller_TolB-like"/>
</dbReference>